<dbReference type="Pfam" id="PF01869">
    <property type="entry name" value="BcrAD_BadFG"/>
    <property type="match status" value="2"/>
</dbReference>
<feature type="domain" description="ATPase BadF/BadG/BcrA/BcrD type" evidence="2">
    <location>
        <begin position="13"/>
        <end position="234"/>
    </location>
</feature>
<feature type="coiled-coil region" evidence="1">
    <location>
        <begin position="1124"/>
        <end position="1151"/>
    </location>
</feature>
<accession>A0ABY6ZFZ0</accession>
<organism evidence="4 5">
    <name type="scientific">Alicyclobacillus fastidiosus</name>
    <dbReference type="NCBI Taxonomy" id="392011"/>
    <lineage>
        <taxon>Bacteria</taxon>
        <taxon>Bacillati</taxon>
        <taxon>Bacillota</taxon>
        <taxon>Bacilli</taxon>
        <taxon>Bacillales</taxon>
        <taxon>Alicyclobacillaceae</taxon>
        <taxon>Alicyclobacillus</taxon>
    </lineage>
</organism>
<dbReference type="CDD" id="cd24034">
    <property type="entry name" value="ASKHA_NBD_O66634-like_rpt1"/>
    <property type="match status" value="1"/>
</dbReference>
<evidence type="ECO:0000313" key="5">
    <source>
        <dbReference type="Proteomes" id="UP001164761"/>
    </source>
</evidence>
<evidence type="ECO:0000313" key="4">
    <source>
        <dbReference type="EMBL" id="WAH41039.1"/>
    </source>
</evidence>
<reference evidence="4" key="1">
    <citation type="submission" date="2022-08" db="EMBL/GenBank/DDBJ databases">
        <title>Alicyclobacillus fastidiosus DSM 17978, complete genome.</title>
        <authorList>
            <person name="Wang Q."/>
            <person name="Cai R."/>
            <person name="Wang Z."/>
        </authorList>
    </citation>
    <scope>NUCLEOTIDE SEQUENCE</scope>
    <source>
        <strain evidence="4">DSM 17978</strain>
    </source>
</reference>
<protein>
    <submittedName>
        <fullName evidence="4">Acyl-CoA dehydratase activase-related protein</fullName>
    </submittedName>
</protein>
<dbReference type="InterPro" id="IPR018709">
    <property type="entry name" value="CoA_activase_DUF2229"/>
</dbReference>
<name>A0ABY6ZFZ0_9BACL</name>
<dbReference type="EMBL" id="CP104067">
    <property type="protein sequence ID" value="WAH41039.1"/>
    <property type="molecule type" value="Genomic_DNA"/>
</dbReference>
<dbReference type="InterPro" id="IPR002731">
    <property type="entry name" value="ATPase_BadF"/>
</dbReference>
<dbReference type="PANTHER" id="PTHR32329:SF4">
    <property type="entry name" value="ACTIVATOR OF 2-HYDROXYACYL-COA DEHYDRATASE"/>
    <property type="match status" value="1"/>
</dbReference>
<sequence>MVHESQSCKSLILGIDVGSTTVKATVVDPDSKEILWSDYQRHHTKQAEKVLEFLVTIGNEFPDVKQENIRVFTTGSGSGPIAEHIGAKFVQEVNAVTMAVEHLHPDVGSVIELGGQDAKIIIFKVNEETGDRQALTSMNDKCASGTGATIDKCMIKVGMPTEEVGKLRFDDTKLHHVAAKCGVFAETDIVNLVKSGIPSAEIMCSLADAIVMQNLSVLTRGNTLRHRVLLLGGPNTYLPFLQECWRKRIPETWQGRGYDYPQDMPLDKLIFVPENSQYYAAYGAVLYGLHEPLSVGHYTGLEALKQFITHGRKAKLGENAGPPLVSSEHELQDFRLNYTVPRFTPATFTAGQRVRAAIGLDGGSTSSKAVLVDENGDILLKEYQLSKGNPLEDTKEMLKRIQSKVNQQGAELEIIGFGATGYAADVLEKTLRADVNIVETVAHMMSAVYQFGDVDVICDIGGQDIKVLFMKNGDIRNFRLSNQCSAGNGMLLQAMADQFGIPVQEYADTAFRAGLSPKFSYGCAVFLDADRVNFQKEGYSKEELLAGLALVLPKNVWQYVVQIPRMAELGRKFVLQGGTQYNLAAVKAQVDYIKERVPDAEVYIHPHPGEAGAIGAAMETLRVVKRRGYSTFLGLDTAINLQYVSRNDESTRCTFCPNHCSRTFIDSKTPDGQTARYISGFSCEKGTVEDKEAVVKLTKDRQELKKHYPNLVEYEARRMFQHFYSPDSLPEPDTRVDDVRLGRSLFGLRGIRKTLYQRQFQRSSTEAAEWRKGIRIGIPRVLNIWSTAPFWRTYFETLGINERNIVFSDYTSEDMWKEGGKYGSIDPCYPSKVAQAHVHNLLFKHHEKKKLDYIFFPCITHIPTFLQNVMDSTSCPIVAGAPNVIKAAFTKEINFFETRGVTYLDPAVTFTELNLMKKQLYEAFREYLQITEDESDFAVDQGWKAMQMFDSEIQNRGREILEQVEQENRIAILMIGRPYHSDPGLNHNVLEEFQVLGYPILSMRSIPKDEAWLERFFSEDLKTGRVEYAMEVSDVWPENFSSNSVQKVWTAKFAARHPNIAVLDLSSFKCGHDAPTYGLIDSIISTAGTPYSALHDIDANKPSGSIKIRVKTYAHSLGLQEERLEDLAHKKAELARLLEQKRAELLSQQKNGQVVG</sequence>
<evidence type="ECO:0000259" key="3">
    <source>
        <dbReference type="Pfam" id="PF09989"/>
    </source>
</evidence>
<evidence type="ECO:0000259" key="2">
    <source>
        <dbReference type="Pfam" id="PF01869"/>
    </source>
</evidence>
<dbReference type="Gene3D" id="3.30.420.40">
    <property type="match status" value="4"/>
</dbReference>
<dbReference type="InterPro" id="IPR043129">
    <property type="entry name" value="ATPase_NBD"/>
</dbReference>
<dbReference type="CDD" id="cd24035">
    <property type="entry name" value="ASKHA_NBD_O66634-like_rpt2"/>
    <property type="match status" value="1"/>
</dbReference>
<dbReference type="InterPro" id="IPR051805">
    <property type="entry name" value="Dehydratase_Activator_Redct"/>
</dbReference>
<evidence type="ECO:0000256" key="1">
    <source>
        <dbReference type="SAM" id="Coils"/>
    </source>
</evidence>
<gene>
    <name evidence="4" type="ORF">NZD89_22560</name>
</gene>
<proteinExistence type="predicted"/>
<feature type="domain" description="DUF2229" evidence="3">
    <location>
        <begin position="775"/>
        <end position="1005"/>
    </location>
</feature>
<dbReference type="SUPFAM" id="SSF53067">
    <property type="entry name" value="Actin-like ATPase domain"/>
    <property type="match status" value="2"/>
</dbReference>
<keyword evidence="5" id="KW-1185">Reference proteome</keyword>
<dbReference type="PANTHER" id="PTHR32329">
    <property type="entry name" value="BIFUNCTIONAL PROTEIN [INCLUDES 2-HYDROXYACYL-COA DEHYDRATASE (N-TER) AND ITS ACTIVATOR DOMAIN (C_TERM)-RELATED"/>
    <property type="match status" value="1"/>
</dbReference>
<dbReference type="Proteomes" id="UP001164761">
    <property type="component" value="Chromosome"/>
</dbReference>
<keyword evidence="1" id="KW-0175">Coiled coil</keyword>
<dbReference type="RefSeq" id="WP_268004941.1">
    <property type="nucleotide sequence ID" value="NZ_CP104067.1"/>
</dbReference>
<dbReference type="Pfam" id="PF09989">
    <property type="entry name" value="DUF2229"/>
    <property type="match status" value="1"/>
</dbReference>
<feature type="domain" description="ATPase BadF/BadG/BcrA/BcrD type" evidence="2">
    <location>
        <begin position="358"/>
        <end position="618"/>
    </location>
</feature>